<comment type="caution">
    <text evidence="1">The sequence shown here is derived from an EMBL/GenBank/DDBJ whole genome shotgun (WGS) entry which is preliminary data.</text>
</comment>
<dbReference type="AlphaFoldDB" id="A0A3M7Q5E5"/>
<dbReference type="EMBL" id="REGN01007332">
    <property type="protein sequence ID" value="RNA06610.1"/>
    <property type="molecule type" value="Genomic_DNA"/>
</dbReference>
<evidence type="ECO:0000313" key="2">
    <source>
        <dbReference type="Proteomes" id="UP000276133"/>
    </source>
</evidence>
<name>A0A3M7Q5E5_BRAPC</name>
<gene>
    <name evidence="1" type="ORF">BpHYR1_017251</name>
</gene>
<feature type="non-terminal residue" evidence="1">
    <location>
        <position position="257"/>
    </location>
</feature>
<sequence length="257" mass="28300">MKIITYSLLLINLCKLNDNEENHGFFCSQWVYLGKVYKIGFCLFSNIDLYCYEKLFLPLFNRYFFTIDSVKSLCGGDVSLMRRLESDSLFNRVIKSINHFYSANIRQRICNNQICLIKIFKIPIRNGLVITIGEDEVSNIDSIVDSSVVTIGVDEVSNIDSIVDSSVVTIGVDEVSNIDSIVDSSVVTIGVDEVSNIDSMVVSSVVTIGVDEVSNIDSIVDSSVVTIGVDEVSNIDSIVDSSVVTIGVDEVSNIDSM</sequence>
<proteinExistence type="predicted"/>
<evidence type="ECO:0000313" key="1">
    <source>
        <dbReference type="EMBL" id="RNA06610.1"/>
    </source>
</evidence>
<reference evidence="1 2" key="1">
    <citation type="journal article" date="2018" name="Sci. Rep.">
        <title>Genomic signatures of local adaptation to the degree of environmental predictability in rotifers.</title>
        <authorList>
            <person name="Franch-Gras L."/>
            <person name="Hahn C."/>
            <person name="Garcia-Roger E.M."/>
            <person name="Carmona M.J."/>
            <person name="Serra M."/>
            <person name="Gomez A."/>
        </authorList>
    </citation>
    <scope>NUCLEOTIDE SEQUENCE [LARGE SCALE GENOMIC DNA]</scope>
    <source>
        <strain evidence="1">HYR1</strain>
    </source>
</reference>
<organism evidence="1 2">
    <name type="scientific">Brachionus plicatilis</name>
    <name type="common">Marine rotifer</name>
    <name type="synonym">Brachionus muelleri</name>
    <dbReference type="NCBI Taxonomy" id="10195"/>
    <lineage>
        <taxon>Eukaryota</taxon>
        <taxon>Metazoa</taxon>
        <taxon>Spiralia</taxon>
        <taxon>Gnathifera</taxon>
        <taxon>Rotifera</taxon>
        <taxon>Eurotatoria</taxon>
        <taxon>Monogononta</taxon>
        <taxon>Pseudotrocha</taxon>
        <taxon>Ploima</taxon>
        <taxon>Brachionidae</taxon>
        <taxon>Brachionus</taxon>
    </lineage>
</organism>
<dbReference type="STRING" id="10195.A0A3M7Q5E5"/>
<accession>A0A3M7Q5E5</accession>
<protein>
    <submittedName>
        <fullName evidence="1">Fibronectin type III domain containing 3C1-like</fullName>
    </submittedName>
</protein>
<dbReference type="Proteomes" id="UP000276133">
    <property type="component" value="Unassembled WGS sequence"/>
</dbReference>
<keyword evidence="2" id="KW-1185">Reference proteome</keyword>